<name>K1QDU1_MAGGI</name>
<sequence>MFGTMYNNCRHGSQNYELFQWLYYYGIYFFDLPCFNKCSRHNLSLYQALVDLHTMANDLIRPAVTLYRETDPKIDMMAPVTTMNRIAQVACERIILMMNNTGLVKERRLSSMNQVLTYLIGRHDDIGLSGDRGDLYRRKLAEQIFLAFAINGVDHNNVVVIVESAIQLEQETRRILMGSANTRFSAPGVRIDEQVLNILARIAEIF</sequence>
<proteinExistence type="predicted"/>
<evidence type="ECO:0000313" key="1">
    <source>
        <dbReference type="EMBL" id="EKC32118.1"/>
    </source>
</evidence>
<reference evidence="1" key="1">
    <citation type="journal article" date="2012" name="Nature">
        <title>The oyster genome reveals stress adaptation and complexity of shell formation.</title>
        <authorList>
            <person name="Zhang G."/>
            <person name="Fang X."/>
            <person name="Guo X."/>
            <person name="Li L."/>
            <person name="Luo R."/>
            <person name="Xu F."/>
            <person name="Yang P."/>
            <person name="Zhang L."/>
            <person name="Wang X."/>
            <person name="Qi H."/>
            <person name="Xiong Z."/>
            <person name="Que H."/>
            <person name="Xie Y."/>
            <person name="Holland P.W."/>
            <person name="Paps J."/>
            <person name="Zhu Y."/>
            <person name="Wu F."/>
            <person name="Chen Y."/>
            <person name="Wang J."/>
            <person name="Peng C."/>
            <person name="Meng J."/>
            <person name="Yang L."/>
            <person name="Liu J."/>
            <person name="Wen B."/>
            <person name="Zhang N."/>
            <person name="Huang Z."/>
            <person name="Zhu Q."/>
            <person name="Feng Y."/>
            <person name="Mount A."/>
            <person name="Hedgecock D."/>
            <person name="Xu Z."/>
            <person name="Liu Y."/>
            <person name="Domazet-Loso T."/>
            <person name="Du Y."/>
            <person name="Sun X."/>
            <person name="Zhang S."/>
            <person name="Liu B."/>
            <person name="Cheng P."/>
            <person name="Jiang X."/>
            <person name="Li J."/>
            <person name="Fan D."/>
            <person name="Wang W."/>
            <person name="Fu W."/>
            <person name="Wang T."/>
            <person name="Wang B."/>
            <person name="Zhang J."/>
            <person name="Peng Z."/>
            <person name="Li Y."/>
            <person name="Li N."/>
            <person name="Wang J."/>
            <person name="Chen M."/>
            <person name="He Y."/>
            <person name="Tan F."/>
            <person name="Song X."/>
            <person name="Zheng Q."/>
            <person name="Huang R."/>
            <person name="Yang H."/>
            <person name="Du X."/>
            <person name="Chen L."/>
            <person name="Yang M."/>
            <person name="Gaffney P.M."/>
            <person name="Wang S."/>
            <person name="Luo L."/>
            <person name="She Z."/>
            <person name="Ming Y."/>
            <person name="Huang W."/>
            <person name="Zhang S."/>
            <person name="Huang B."/>
            <person name="Zhang Y."/>
            <person name="Qu T."/>
            <person name="Ni P."/>
            <person name="Miao G."/>
            <person name="Wang J."/>
            <person name="Wang Q."/>
            <person name="Steinberg C.E."/>
            <person name="Wang H."/>
            <person name="Li N."/>
            <person name="Qian L."/>
            <person name="Zhang G."/>
            <person name="Li Y."/>
            <person name="Yang H."/>
            <person name="Liu X."/>
            <person name="Wang J."/>
            <person name="Yin Y."/>
            <person name="Wang J."/>
        </authorList>
    </citation>
    <scope>NUCLEOTIDE SEQUENCE [LARGE SCALE GENOMIC DNA]</scope>
    <source>
        <strain evidence="1">05x7-T-G4-1.051#20</strain>
    </source>
</reference>
<gene>
    <name evidence="1" type="ORF">CGI_10025210</name>
</gene>
<protein>
    <submittedName>
        <fullName evidence="1">Uncharacterized protein</fullName>
    </submittedName>
</protein>
<accession>K1QDU1</accession>
<dbReference type="AlphaFoldDB" id="K1QDU1"/>
<dbReference type="EMBL" id="JH818105">
    <property type="protein sequence ID" value="EKC32118.1"/>
    <property type="molecule type" value="Genomic_DNA"/>
</dbReference>
<organism evidence="1">
    <name type="scientific">Magallana gigas</name>
    <name type="common">Pacific oyster</name>
    <name type="synonym">Crassostrea gigas</name>
    <dbReference type="NCBI Taxonomy" id="29159"/>
    <lineage>
        <taxon>Eukaryota</taxon>
        <taxon>Metazoa</taxon>
        <taxon>Spiralia</taxon>
        <taxon>Lophotrochozoa</taxon>
        <taxon>Mollusca</taxon>
        <taxon>Bivalvia</taxon>
        <taxon>Autobranchia</taxon>
        <taxon>Pteriomorphia</taxon>
        <taxon>Ostreida</taxon>
        <taxon>Ostreoidea</taxon>
        <taxon>Ostreidae</taxon>
        <taxon>Magallana</taxon>
    </lineage>
</organism>
<dbReference type="InParanoid" id="K1QDU1"/>
<dbReference type="HOGENOM" id="CLU_1333092_0_0_1"/>